<organism evidence="2 3">
    <name type="scientific">Tribonema minus</name>
    <dbReference type="NCBI Taxonomy" id="303371"/>
    <lineage>
        <taxon>Eukaryota</taxon>
        <taxon>Sar</taxon>
        <taxon>Stramenopiles</taxon>
        <taxon>Ochrophyta</taxon>
        <taxon>PX clade</taxon>
        <taxon>Xanthophyceae</taxon>
        <taxon>Tribonematales</taxon>
        <taxon>Tribonemataceae</taxon>
        <taxon>Tribonema</taxon>
    </lineage>
</organism>
<evidence type="ECO:0000313" key="3">
    <source>
        <dbReference type="Proteomes" id="UP000664859"/>
    </source>
</evidence>
<feature type="compositionally biased region" description="Polar residues" evidence="1">
    <location>
        <begin position="63"/>
        <end position="75"/>
    </location>
</feature>
<dbReference type="Proteomes" id="UP000664859">
    <property type="component" value="Unassembled WGS sequence"/>
</dbReference>
<feature type="compositionally biased region" description="Polar residues" evidence="1">
    <location>
        <begin position="1"/>
        <end position="11"/>
    </location>
</feature>
<name>A0A835YIM4_9STRA</name>
<evidence type="ECO:0000313" key="2">
    <source>
        <dbReference type="EMBL" id="KAG5176206.1"/>
    </source>
</evidence>
<dbReference type="EMBL" id="JAFCMP010000539">
    <property type="protein sequence ID" value="KAG5176206.1"/>
    <property type="molecule type" value="Genomic_DNA"/>
</dbReference>
<gene>
    <name evidence="2" type="ORF">JKP88DRAFT_282899</name>
</gene>
<sequence length="153" mass="16753">MSGKMDNQNTVFAEVDDTPQITTRSQAGKKISPPDMYEPGNPDSTQLTEATEMFEGEDEGVGASTNGNAISSQTAPDEEYVPPTNEPGDEVFNESDYVKPSEAYDPEVFAARDATCASKQPARLRRRLPTLLLLQQPLMLEQLLLPPLLLPPE</sequence>
<accession>A0A835YIM4</accession>
<keyword evidence="3" id="KW-1185">Reference proteome</keyword>
<comment type="caution">
    <text evidence="2">The sequence shown here is derived from an EMBL/GenBank/DDBJ whole genome shotgun (WGS) entry which is preliminary data.</text>
</comment>
<protein>
    <submittedName>
        <fullName evidence="2">Uncharacterized protein</fullName>
    </submittedName>
</protein>
<proteinExistence type="predicted"/>
<reference evidence="2" key="1">
    <citation type="submission" date="2021-02" db="EMBL/GenBank/DDBJ databases">
        <title>First Annotated Genome of the Yellow-green Alga Tribonema minus.</title>
        <authorList>
            <person name="Mahan K.M."/>
        </authorList>
    </citation>
    <scope>NUCLEOTIDE SEQUENCE</scope>
    <source>
        <strain evidence="2">UTEX B ZZ1240</strain>
    </source>
</reference>
<feature type="region of interest" description="Disordered" evidence="1">
    <location>
        <begin position="1"/>
        <end position="95"/>
    </location>
</feature>
<evidence type="ECO:0000256" key="1">
    <source>
        <dbReference type="SAM" id="MobiDB-lite"/>
    </source>
</evidence>
<dbReference type="AlphaFoldDB" id="A0A835YIM4"/>